<dbReference type="GO" id="GO:0042147">
    <property type="term" value="P:retrograde transport, endosome to Golgi"/>
    <property type="evidence" value="ECO:0007669"/>
    <property type="project" value="InterPro"/>
</dbReference>
<feature type="compositionally biased region" description="Basic and acidic residues" evidence="8">
    <location>
        <begin position="1352"/>
        <end position="1362"/>
    </location>
</feature>
<dbReference type="GO" id="GO:0000938">
    <property type="term" value="C:GARP complex"/>
    <property type="evidence" value="ECO:0007669"/>
    <property type="project" value="InterPro"/>
</dbReference>
<dbReference type="STRING" id="13370.A0A448YI58"/>
<feature type="compositionally biased region" description="Basic residues" evidence="8">
    <location>
        <begin position="1411"/>
        <end position="1435"/>
    </location>
</feature>
<comment type="subcellular location">
    <subcellularLocation>
        <location evidence="1">Golgi apparatus</location>
        <location evidence="1">trans-Golgi network</location>
    </subcellularLocation>
</comment>
<dbReference type="GO" id="GO:0005829">
    <property type="term" value="C:cytosol"/>
    <property type="evidence" value="ECO:0007669"/>
    <property type="project" value="GOC"/>
</dbReference>
<proteinExistence type="inferred from homology"/>
<feature type="compositionally biased region" description="Acidic residues" evidence="8">
    <location>
        <begin position="1340"/>
        <end position="1351"/>
    </location>
</feature>
<dbReference type="PANTHER" id="PTHR12965">
    <property type="entry name" value="VACUOLAR PROTEIN SORTING 54"/>
    <property type="match status" value="1"/>
</dbReference>
<feature type="domain" description="Vacuolar protein sorting-associated protein 54 C-terminal" evidence="9">
    <location>
        <begin position="746"/>
        <end position="873"/>
    </location>
</feature>
<evidence type="ECO:0000256" key="4">
    <source>
        <dbReference type="ARBA" id="ARBA00022927"/>
    </source>
</evidence>
<evidence type="ECO:0000313" key="11">
    <source>
        <dbReference type="Proteomes" id="UP000290900"/>
    </source>
</evidence>
<evidence type="ECO:0000313" key="10">
    <source>
        <dbReference type="EMBL" id="VEU20634.1"/>
    </source>
</evidence>
<feature type="coiled-coil region" evidence="7">
    <location>
        <begin position="125"/>
        <end position="152"/>
    </location>
</feature>
<evidence type="ECO:0000256" key="1">
    <source>
        <dbReference type="ARBA" id="ARBA00004601"/>
    </source>
</evidence>
<dbReference type="InterPro" id="IPR039745">
    <property type="entry name" value="Vps54"/>
</dbReference>
<feature type="compositionally biased region" description="Basic and acidic residues" evidence="8">
    <location>
        <begin position="1085"/>
        <end position="1146"/>
    </location>
</feature>
<evidence type="ECO:0000259" key="9">
    <source>
        <dbReference type="Pfam" id="PF07928"/>
    </source>
</evidence>
<feature type="compositionally biased region" description="Low complexity" evidence="8">
    <location>
        <begin position="494"/>
        <end position="505"/>
    </location>
</feature>
<feature type="region of interest" description="Disordered" evidence="8">
    <location>
        <begin position="494"/>
        <end position="518"/>
    </location>
</feature>
<comment type="similarity">
    <text evidence="2">Belongs to the VPS54 family.</text>
</comment>
<evidence type="ECO:0000256" key="8">
    <source>
        <dbReference type="SAM" id="MobiDB-lite"/>
    </source>
</evidence>
<keyword evidence="3" id="KW-0813">Transport</keyword>
<dbReference type="InParanoid" id="A0A448YI58"/>
<feature type="compositionally biased region" description="Basic and acidic residues" evidence="8">
    <location>
        <begin position="1158"/>
        <end position="1193"/>
    </location>
</feature>
<evidence type="ECO:0000256" key="5">
    <source>
        <dbReference type="ARBA" id="ARBA00023034"/>
    </source>
</evidence>
<dbReference type="GO" id="GO:0006896">
    <property type="term" value="P:Golgi to vacuole transport"/>
    <property type="evidence" value="ECO:0007669"/>
    <property type="project" value="TreeGrafter"/>
</dbReference>
<dbReference type="GO" id="GO:0019905">
    <property type="term" value="F:syntaxin binding"/>
    <property type="evidence" value="ECO:0007669"/>
    <property type="project" value="TreeGrafter"/>
</dbReference>
<evidence type="ECO:0000256" key="7">
    <source>
        <dbReference type="SAM" id="Coils"/>
    </source>
</evidence>
<keyword evidence="11" id="KW-1185">Reference proteome</keyword>
<feature type="compositionally biased region" description="Basic and acidic residues" evidence="8">
    <location>
        <begin position="1024"/>
        <end position="1045"/>
    </location>
</feature>
<dbReference type="Pfam" id="PF07928">
    <property type="entry name" value="Vps54"/>
    <property type="match status" value="1"/>
</dbReference>
<feature type="compositionally biased region" description="Basic and acidic residues" evidence="8">
    <location>
        <begin position="1213"/>
        <end position="1240"/>
    </location>
</feature>
<keyword evidence="5" id="KW-0333">Golgi apparatus</keyword>
<gene>
    <name evidence="10" type="ORF">BRENAR_LOCUS1369</name>
</gene>
<keyword evidence="6 7" id="KW-0175">Coiled coil</keyword>
<name>A0A448YI58_BRENA</name>
<feature type="compositionally biased region" description="Basic and acidic residues" evidence="8">
    <location>
        <begin position="1246"/>
        <end position="1303"/>
    </location>
</feature>
<organism evidence="10 11">
    <name type="scientific">Brettanomyces naardenensis</name>
    <name type="common">Yeast</name>
    <dbReference type="NCBI Taxonomy" id="13370"/>
    <lineage>
        <taxon>Eukaryota</taxon>
        <taxon>Fungi</taxon>
        <taxon>Dikarya</taxon>
        <taxon>Ascomycota</taxon>
        <taxon>Saccharomycotina</taxon>
        <taxon>Pichiomycetes</taxon>
        <taxon>Pichiales</taxon>
        <taxon>Pichiaceae</taxon>
        <taxon>Brettanomyces</taxon>
    </lineage>
</organism>
<feature type="compositionally biased region" description="Polar residues" evidence="8">
    <location>
        <begin position="994"/>
        <end position="1003"/>
    </location>
</feature>
<evidence type="ECO:0000256" key="2">
    <source>
        <dbReference type="ARBA" id="ARBA00009150"/>
    </source>
</evidence>
<dbReference type="PANTHER" id="PTHR12965:SF0">
    <property type="entry name" value="VACUOLAR PROTEIN SORTING-ASSOCIATED PROTEIN 54"/>
    <property type="match status" value="1"/>
</dbReference>
<feature type="compositionally biased region" description="Polar residues" evidence="8">
    <location>
        <begin position="1067"/>
        <end position="1084"/>
    </location>
</feature>
<reference evidence="10 11" key="1">
    <citation type="submission" date="2018-12" db="EMBL/GenBank/DDBJ databases">
        <authorList>
            <person name="Tiukova I."/>
            <person name="Dainat J."/>
        </authorList>
    </citation>
    <scope>NUCLEOTIDE SEQUENCE [LARGE SCALE GENOMIC DNA]</scope>
</reference>
<dbReference type="Proteomes" id="UP000290900">
    <property type="component" value="Unassembled WGS sequence"/>
</dbReference>
<feature type="region of interest" description="Disordered" evidence="8">
    <location>
        <begin position="989"/>
        <end position="1435"/>
    </location>
</feature>
<dbReference type="InterPro" id="IPR012501">
    <property type="entry name" value="Vps54_C"/>
</dbReference>
<feature type="compositionally biased region" description="Basic and acidic residues" evidence="8">
    <location>
        <begin position="1325"/>
        <end position="1339"/>
    </location>
</feature>
<feature type="compositionally biased region" description="Acidic residues" evidence="8">
    <location>
        <begin position="1147"/>
        <end position="1157"/>
    </location>
</feature>
<dbReference type="OrthoDB" id="10259024at2759"/>
<dbReference type="FunCoup" id="A0A448YI58">
    <property type="interactions" value="457"/>
</dbReference>
<protein>
    <submittedName>
        <fullName evidence="10">DEKNAAC101410</fullName>
    </submittedName>
</protein>
<accession>A0A448YI58</accession>
<evidence type="ECO:0000256" key="6">
    <source>
        <dbReference type="ARBA" id="ARBA00023054"/>
    </source>
</evidence>
<dbReference type="EMBL" id="CAACVR010000005">
    <property type="protein sequence ID" value="VEU20634.1"/>
    <property type="molecule type" value="Genomic_DNA"/>
</dbReference>
<keyword evidence="4" id="KW-0653">Protein transport</keyword>
<sequence>MHYRNPSDASFSFLVNNTRNIDDSSISLGINKLSEASVSPLGQNSVYELVENTNYRRKATATGLLTITSSPTSINVKGPTTRDIPPTVLSKIKKVKDEQFRPYLNTIQDAYSEFRSHKTLTESTLEAFMTQLSNEERRKEKARNAADASVNTDYGLTEEEEAQMDSNSLTHVPKVYFSNDFRLDDPRVFDEVVGGATILRDTVEFSDDGQQKPLVDNEEVQDKLSSYLDIVEIHLIHEISKSSGSFFSALGDLKDITQQSDALTVQLHDVDTKLEKLSENRAQGAIEMLRLTQKRNNVEKLEQALLQINEIMHQADLAESSYFNANYEKALELTEAVFCLIRGNAPDKNEIVNRITLDWPYPLLDMSKVPALVPLKRLLVNLIADTGKSFAKLFGDFLIEDLRSCYENASRSEVMSRLASNITRDDQRNNSNAIPSVPSYLSLSPEFKDRVRHYISGLARCGELASAYKLYEERFLTELKTIIRSFLPNDVLEGSSGRSGTSVSGRSDESRTTTTQRSGVGRLSGIVRAMTPKEFEDLLIGTYTQLSEALRRLTTHKKLLLELALDCLAEQNKHFMDEQSDLIVQLDITDGITAAINISQRRMAKIINVREVQNSCVTLDYFLRFYSVNSMFLFECELVSGGRIGNPVLQDIINIQFQKFNVQYHRASLKILTSKVEKEIWRECLLPASLQRLTNQIVDAASDEFDKSVWLDAMNLQLQQKGVESEKPEGDDVDEGSRKTLTIEEKSFIVPEVVSTVLTMIQSYEIIKLQFPIVENGNLIELLKLLNLKIHQSVLGAQATRTAGLRNITSKHLAVTSQLLGFIGALIPYTKNLFERLSRAGTFSPDEFNRAQQMFADQQIEIFDKLVSIMVDRVNSQSIDIRKTDWSNPLPHQQVHHYMEDLVSKTLTIARILQRYLPESQYTHILSRIFEQYKQALTSIYSQVRLKDSVDKAVMMRDVDYFREKLVDVPGYSNSGLIIWENVNSMATDEDSRIQQPQMQSFSGLERRRPDTVGKSEGNGNKETASEEKPGEKPAEVVGEEKKASAADSATVENPSNENTEEKTAEVPNSGSVETTTATDSVESPSKEDTEVGKETEEKKDENEKVEREKTETEGEVKTAVEEEKVVTEEKVESIGVKEDAKSGDTREEDSPEEEVKEAEIGTKEDSKDPADDSTAEEAKQADAEANEDSKDPSEEEEKISLKGVNEDTNLQESRDPAEDSTKDEAKEDMKDPSEDTHDPPEEEAKEAKIGSKVPPEEGAKIGTKDPADDRTADEPEQAKAKVNEDTKDPPEEEAKIGTKDPPEQGAEAGTRGDEEGATLQETEDPGKDSTNDEAKEAEIAGEEDTEDAAQEEAKIAGKEDTSDPSEDPPDQKARIDPSNSPNADEAGGEDEAKKTEQQGPSTKKSDAAKKAKKAKRAARKAAKRAGKKQSQGRK</sequence>
<feature type="compositionally biased region" description="Basic and acidic residues" evidence="8">
    <location>
        <begin position="1005"/>
        <end position="1014"/>
    </location>
</feature>
<evidence type="ECO:0000256" key="3">
    <source>
        <dbReference type="ARBA" id="ARBA00022448"/>
    </source>
</evidence>
<dbReference type="GO" id="GO:0015031">
    <property type="term" value="P:protein transport"/>
    <property type="evidence" value="ECO:0007669"/>
    <property type="project" value="UniProtKB-KW"/>
</dbReference>